<feature type="coiled-coil region" evidence="2">
    <location>
        <begin position="598"/>
        <end position="645"/>
    </location>
</feature>
<dbReference type="GO" id="GO:0005737">
    <property type="term" value="C:cytoplasm"/>
    <property type="evidence" value="ECO:0007669"/>
    <property type="project" value="TreeGrafter"/>
</dbReference>
<proteinExistence type="predicted"/>
<gene>
    <name evidence="4" type="ORF">WJX73_007749</name>
</gene>
<keyword evidence="1 2" id="KW-0175">Coiled coil</keyword>
<comment type="caution">
    <text evidence="4">The sequence shown here is derived from an EMBL/GenBank/DDBJ whole genome shotgun (WGS) entry which is preliminary data.</text>
</comment>
<accession>A0AAW1NRI0</accession>
<feature type="region of interest" description="Disordered" evidence="3">
    <location>
        <begin position="949"/>
        <end position="1032"/>
    </location>
</feature>
<reference evidence="4 5" key="1">
    <citation type="journal article" date="2024" name="Nat. Commun.">
        <title>Phylogenomics reveals the evolutionary origins of lichenization in chlorophyte algae.</title>
        <authorList>
            <person name="Puginier C."/>
            <person name="Libourel C."/>
            <person name="Otte J."/>
            <person name="Skaloud P."/>
            <person name="Haon M."/>
            <person name="Grisel S."/>
            <person name="Petersen M."/>
            <person name="Berrin J.G."/>
            <person name="Delaux P.M."/>
            <person name="Dal Grande F."/>
            <person name="Keller J."/>
        </authorList>
    </citation>
    <scope>NUCLEOTIDE SEQUENCE [LARGE SCALE GENOMIC DNA]</scope>
    <source>
        <strain evidence="4 5">SAG 2036</strain>
    </source>
</reference>
<dbReference type="AlphaFoldDB" id="A0AAW1NRI0"/>
<dbReference type="Proteomes" id="UP001465755">
    <property type="component" value="Unassembled WGS sequence"/>
</dbReference>
<feature type="compositionally biased region" description="Polar residues" evidence="3">
    <location>
        <begin position="987"/>
        <end position="1007"/>
    </location>
</feature>
<dbReference type="PANTHER" id="PTHR16306">
    <property type="entry name" value="TRANSLIN-ASSOCIATED FACTOR X-INTERACTING PROTEIN 1"/>
    <property type="match status" value="1"/>
</dbReference>
<organism evidence="4 5">
    <name type="scientific">Symbiochloris irregularis</name>
    <dbReference type="NCBI Taxonomy" id="706552"/>
    <lineage>
        <taxon>Eukaryota</taxon>
        <taxon>Viridiplantae</taxon>
        <taxon>Chlorophyta</taxon>
        <taxon>core chlorophytes</taxon>
        <taxon>Trebouxiophyceae</taxon>
        <taxon>Trebouxiales</taxon>
        <taxon>Trebouxiaceae</taxon>
        <taxon>Symbiochloris</taxon>
    </lineage>
</organism>
<evidence type="ECO:0000256" key="2">
    <source>
        <dbReference type="SAM" id="Coils"/>
    </source>
</evidence>
<evidence type="ECO:0000313" key="5">
    <source>
        <dbReference type="Proteomes" id="UP001465755"/>
    </source>
</evidence>
<evidence type="ECO:0000313" key="4">
    <source>
        <dbReference type="EMBL" id="KAK9789016.1"/>
    </source>
</evidence>
<protein>
    <recommendedName>
        <fullName evidence="6">Translin-associated factor X-interacting protein 1 N-terminal domain-containing protein</fullName>
    </recommendedName>
</protein>
<evidence type="ECO:0008006" key="6">
    <source>
        <dbReference type="Google" id="ProtNLM"/>
    </source>
</evidence>
<sequence length="1032" mass="113413">MSAAVAPSAEQIETIKAKSRFKRSKLPPDPSSTLLQGVFLTVPPRGHVGPAKLLPGNTHSPMDGPMSLGHDVSYRLDATSPGRMGLSIRSNAQNLSTSMTPGDWSRSIVPGKNMSGRRETLLLRQWMQAEMEAFNSKWGRKGASPNVVEFVVLAQKAAHSLYTHTFSELARQVAVSCQDRADLLTDLWQSYSSMVDNIVNRLVEQHSVLQQKCLNSEGSNKATFEDLETVNRTLQQENIRHKEQITELQEMSSSLARKSKDTEDNNSPLRAMKNNRSFKRIDTVRASNSSVLSPRDRATGESVPSGGVQRADSGVPPISALAKRRTGAPVGADAVRFGAKRASMMAGALLQSLQTAQDEAEDHRSTGGAAALRSQNQTLTAALEESRKEMGRMLDQITELERAADDMVGLESRVQVAEGERDVAVGRLVSYTPRPSAALGGLSSLGPDISDVLTRAMATFRTWPPEELARMLIGEAAGPQTCALEAAPHAFACMQTAVKNGRLSRNDILQAIDEQKGPGWWLDYVPQASARWLGQHVLVRDPEADPNLLVDFLVGISEAGNILAAEYYGCLQAFQPAVTWEMCMATLEGSHEPTNVRMARAEEHNRRLQQEVEEARAELAAQIEADRLREEGRKRRDEEAKLEKRNQVDALLEMLMAAEVENGESFLHDGFSGIGAGIDIHKLLRTNGFVRNRRMSKRETEKLVKEVWKAKMSDEGGQDVELIDFLYTFLQKRHGLQSAIIETGYNLVYWLWKYSFDADCDLFLKILRGEVREDVYVSQKTLQDELEAVFRAADKAANRNRETGVLKKEDVMIALKNYFCMGQPGGKSLDRFDTLMSALDKDQPGTSIEHGKVFEEDREFNQGAFAECVREQWLQERLEYFSELEAVIYHEAMGQDECDRGQVITALMKVDANLIEKQALALVETAFMPGADKHTVKLVLRRLRAGAGRTHPTPIEALGTLARPKGKKAAPPPPLRQASGKKADGGPTSNRGPTSSRPGTAAAATNRSGGGSNPTSARAAAPAAKPKPKAKA</sequence>
<dbReference type="EMBL" id="JALJOQ010000217">
    <property type="protein sequence ID" value="KAK9789016.1"/>
    <property type="molecule type" value="Genomic_DNA"/>
</dbReference>
<dbReference type="InterPro" id="IPR019347">
    <property type="entry name" value="Axonemal_dynein_light_chain"/>
</dbReference>
<dbReference type="Pfam" id="PF10211">
    <property type="entry name" value="Ax_dynein_light"/>
    <property type="match status" value="1"/>
</dbReference>
<name>A0AAW1NRI0_9CHLO</name>
<evidence type="ECO:0000256" key="1">
    <source>
        <dbReference type="ARBA" id="ARBA00023054"/>
    </source>
</evidence>
<feature type="region of interest" description="Disordered" evidence="3">
    <location>
        <begin position="250"/>
        <end position="315"/>
    </location>
</feature>
<keyword evidence="5" id="KW-1185">Reference proteome</keyword>
<dbReference type="PANTHER" id="PTHR16306:SF0">
    <property type="entry name" value="TRANSLIN-ASSOCIATED FACTOR X-INTERACTING PROTEIN 1"/>
    <property type="match status" value="1"/>
</dbReference>
<feature type="coiled-coil region" evidence="2">
    <location>
        <begin position="369"/>
        <end position="420"/>
    </location>
</feature>
<evidence type="ECO:0000256" key="3">
    <source>
        <dbReference type="SAM" id="MobiDB-lite"/>
    </source>
</evidence>